<evidence type="ECO:0000313" key="1">
    <source>
        <dbReference type="EMBL" id="KAK8578891.1"/>
    </source>
</evidence>
<accession>A0ABR2FDB0</accession>
<dbReference type="EMBL" id="JBBPBM010000006">
    <property type="protein sequence ID" value="KAK8578891.1"/>
    <property type="molecule type" value="Genomic_DNA"/>
</dbReference>
<dbReference type="Proteomes" id="UP001472677">
    <property type="component" value="Unassembled WGS sequence"/>
</dbReference>
<organism evidence="1 2">
    <name type="scientific">Hibiscus sabdariffa</name>
    <name type="common">roselle</name>
    <dbReference type="NCBI Taxonomy" id="183260"/>
    <lineage>
        <taxon>Eukaryota</taxon>
        <taxon>Viridiplantae</taxon>
        <taxon>Streptophyta</taxon>
        <taxon>Embryophyta</taxon>
        <taxon>Tracheophyta</taxon>
        <taxon>Spermatophyta</taxon>
        <taxon>Magnoliopsida</taxon>
        <taxon>eudicotyledons</taxon>
        <taxon>Gunneridae</taxon>
        <taxon>Pentapetalae</taxon>
        <taxon>rosids</taxon>
        <taxon>malvids</taxon>
        <taxon>Malvales</taxon>
        <taxon>Malvaceae</taxon>
        <taxon>Malvoideae</taxon>
        <taxon>Hibiscus</taxon>
    </lineage>
</organism>
<reference evidence="1 2" key="1">
    <citation type="journal article" date="2024" name="G3 (Bethesda)">
        <title>Genome assembly of Hibiscus sabdariffa L. provides insights into metabolisms of medicinal natural products.</title>
        <authorList>
            <person name="Kim T."/>
        </authorList>
    </citation>
    <scope>NUCLEOTIDE SEQUENCE [LARGE SCALE GENOMIC DNA]</scope>
    <source>
        <strain evidence="1">TK-2024</strain>
        <tissue evidence="1">Old leaves</tissue>
    </source>
</reference>
<proteinExistence type="predicted"/>
<keyword evidence="2" id="KW-1185">Reference proteome</keyword>
<gene>
    <name evidence="1" type="ORF">V6N12_069235</name>
</gene>
<evidence type="ECO:0000313" key="2">
    <source>
        <dbReference type="Proteomes" id="UP001472677"/>
    </source>
</evidence>
<protein>
    <submittedName>
        <fullName evidence="1">Uncharacterized protein</fullName>
    </submittedName>
</protein>
<comment type="caution">
    <text evidence="1">The sequence shown here is derived from an EMBL/GenBank/DDBJ whole genome shotgun (WGS) entry which is preliminary data.</text>
</comment>
<sequence>MTEPMKKKGNEKMKIKRFLAMGIDFRWPCEVEPSSSDTSRLQRRVDGSERSQDAFVLNNRAKGYSCGWLPAFEFIGVVVTHAASFYSKDGFVGQ</sequence>
<name>A0ABR2FDB0_9ROSI</name>